<keyword evidence="1" id="KW-1133">Transmembrane helix</keyword>
<dbReference type="Proteomes" id="UP000199393">
    <property type="component" value="Chromosome I"/>
</dbReference>
<evidence type="ECO:0000313" key="3">
    <source>
        <dbReference type="Proteomes" id="UP000199393"/>
    </source>
</evidence>
<accession>A0A1C3N810</accession>
<dbReference type="AlphaFoldDB" id="A0A1C3N810"/>
<sequence>MDDAVNRDATRGSVSIEVAVLAPAFIALLVLAGVAGRTAVAAEAVDVAAHDAARAASISRDAGRARDAAQEAAEKQANWRGLNCEGGADLDFSGSVNGQDTTFDRAFASDTGQEATVTVLVTCQVSYRDLRLPVLPGMLTTNEVSASFTSPLDRYRSRR</sequence>
<dbReference type="EMBL" id="LT598496">
    <property type="protein sequence ID" value="SBV28673.1"/>
    <property type="molecule type" value="Genomic_DNA"/>
</dbReference>
<proteinExistence type="predicted"/>
<dbReference type="RefSeq" id="WP_091593436.1">
    <property type="nucleotide sequence ID" value="NZ_JBHRWG010000004.1"/>
</dbReference>
<keyword evidence="3" id="KW-1185">Reference proteome</keyword>
<evidence type="ECO:0000256" key="1">
    <source>
        <dbReference type="SAM" id="Phobius"/>
    </source>
</evidence>
<dbReference type="OrthoDB" id="4869119at2"/>
<name>A0A1C3N810_9ACTN</name>
<gene>
    <name evidence="2" type="ORF">GA0070620_4224</name>
</gene>
<evidence type="ECO:0000313" key="2">
    <source>
        <dbReference type="EMBL" id="SBV28673.1"/>
    </source>
</evidence>
<organism evidence="2 3">
    <name type="scientific">Micromonospora krabiensis</name>
    <dbReference type="NCBI Taxonomy" id="307121"/>
    <lineage>
        <taxon>Bacteria</taxon>
        <taxon>Bacillati</taxon>
        <taxon>Actinomycetota</taxon>
        <taxon>Actinomycetes</taxon>
        <taxon>Micromonosporales</taxon>
        <taxon>Micromonosporaceae</taxon>
        <taxon>Micromonospora</taxon>
    </lineage>
</organism>
<dbReference type="PATRIC" id="fig|307121.4.peg.4320"/>
<reference evidence="3" key="1">
    <citation type="submission" date="2016-06" db="EMBL/GenBank/DDBJ databases">
        <authorList>
            <person name="Varghese N."/>
        </authorList>
    </citation>
    <scope>NUCLEOTIDE SEQUENCE [LARGE SCALE GENOMIC DNA]</scope>
    <source>
        <strain evidence="3">DSM 45344</strain>
    </source>
</reference>
<dbReference type="STRING" id="307121.GA0070620_4224"/>
<protein>
    <submittedName>
        <fullName evidence="2">TadE-like protein</fullName>
    </submittedName>
</protein>
<keyword evidence="1" id="KW-0812">Transmembrane</keyword>
<feature type="transmembrane region" description="Helical" evidence="1">
    <location>
        <begin position="12"/>
        <end position="34"/>
    </location>
</feature>
<keyword evidence="1" id="KW-0472">Membrane</keyword>